<dbReference type="AlphaFoldDB" id="A0A150KQ86"/>
<dbReference type="GeneID" id="62498062"/>
<dbReference type="InterPro" id="IPR000550">
    <property type="entry name" value="Hppk"/>
</dbReference>
<evidence type="ECO:0000256" key="8">
    <source>
        <dbReference type="ARBA" id="ARBA00022909"/>
    </source>
</evidence>
<keyword evidence="4 10" id="KW-0808">Transferase</keyword>
<dbReference type="GO" id="GO:0046656">
    <property type="term" value="P:folic acid biosynthetic process"/>
    <property type="evidence" value="ECO:0007669"/>
    <property type="project" value="UniProtKB-KW"/>
</dbReference>
<dbReference type="PROSITE" id="PS00794">
    <property type="entry name" value="HPPK"/>
    <property type="match status" value="1"/>
</dbReference>
<dbReference type="UniPathway" id="UPA00077">
    <property type="reaction ID" value="UER00155"/>
</dbReference>
<dbReference type="PANTHER" id="PTHR43071">
    <property type="entry name" value="2-AMINO-4-HYDROXY-6-HYDROXYMETHYLDIHYDROPTERIDINE PYROPHOSPHOKINASE"/>
    <property type="match status" value="1"/>
</dbReference>
<name>A0A150KQ86_9BACI</name>
<evidence type="ECO:0000256" key="1">
    <source>
        <dbReference type="ARBA" id="ARBA00000198"/>
    </source>
</evidence>
<dbReference type="Proteomes" id="UP000075666">
    <property type="component" value="Unassembled WGS sequence"/>
</dbReference>
<dbReference type="Pfam" id="PF01288">
    <property type="entry name" value="HPPK"/>
    <property type="match status" value="1"/>
</dbReference>
<dbReference type="GO" id="GO:0003848">
    <property type="term" value="F:2-amino-4-hydroxy-6-hydroxymethyldihydropteridine diphosphokinase activity"/>
    <property type="evidence" value="ECO:0007669"/>
    <property type="project" value="UniProtKB-EC"/>
</dbReference>
<reference evidence="10 12" key="1">
    <citation type="submission" date="2016-01" db="EMBL/GenBank/DDBJ databases">
        <title>Genome Sequences of Twelve Sporeforming Bacillus Species Isolated from Foods.</title>
        <authorList>
            <person name="Berendsen E.M."/>
            <person name="Wells-Bennik M.H."/>
            <person name="Krawcyk A.O."/>
            <person name="De Jong A."/>
            <person name="Holsappel S."/>
            <person name="Eijlander R.T."/>
            <person name="Kuipers O.P."/>
        </authorList>
    </citation>
    <scope>NUCLEOTIDE SEQUENCE [LARGE SCALE GENOMIC DNA]</scope>
    <source>
        <strain evidence="10 12">B4102</strain>
    </source>
</reference>
<dbReference type="OrthoDB" id="9808041at2"/>
<comment type="catalytic activity">
    <reaction evidence="1">
        <text>6-hydroxymethyl-7,8-dihydropterin + ATP = (7,8-dihydropterin-6-yl)methyl diphosphate + AMP + H(+)</text>
        <dbReference type="Rhea" id="RHEA:11412"/>
        <dbReference type="ChEBI" id="CHEBI:15378"/>
        <dbReference type="ChEBI" id="CHEBI:30616"/>
        <dbReference type="ChEBI" id="CHEBI:44841"/>
        <dbReference type="ChEBI" id="CHEBI:72950"/>
        <dbReference type="ChEBI" id="CHEBI:456215"/>
        <dbReference type="EC" id="2.7.6.3"/>
    </reaction>
</comment>
<dbReference type="SUPFAM" id="SSF55083">
    <property type="entry name" value="6-hydroxymethyl-7,8-dihydropterin pyrophosphokinase, HPPK"/>
    <property type="match status" value="1"/>
</dbReference>
<evidence type="ECO:0000259" key="9">
    <source>
        <dbReference type="PROSITE" id="PS00794"/>
    </source>
</evidence>
<dbReference type="PANTHER" id="PTHR43071:SF1">
    <property type="entry name" value="2-AMINO-4-HYDROXY-6-HYDROXYMETHYLDIHYDROPTERIDINE PYROPHOSPHOKINASE"/>
    <property type="match status" value="1"/>
</dbReference>
<feature type="domain" description="7,8-dihydro-6-hydroxymethylpterin-pyrophosphokinase" evidence="9">
    <location>
        <begin position="88"/>
        <end position="99"/>
    </location>
</feature>
<evidence type="ECO:0000256" key="4">
    <source>
        <dbReference type="ARBA" id="ARBA00022679"/>
    </source>
</evidence>
<dbReference type="EMBL" id="LQYN01000072">
    <property type="protein sequence ID" value="KYD00900.1"/>
    <property type="molecule type" value="Genomic_DNA"/>
</dbReference>
<gene>
    <name evidence="11" type="primary">folK</name>
    <name evidence="10" type="ORF">B4102_3433</name>
    <name evidence="11" type="ORF">JGZ69_08030</name>
</gene>
<evidence type="ECO:0000313" key="11">
    <source>
        <dbReference type="EMBL" id="QQX26738.1"/>
    </source>
</evidence>
<evidence type="ECO:0000256" key="7">
    <source>
        <dbReference type="ARBA" id="ARBA00022840"/>
    </source>
</evidence>
<dbReference type="PATRIC" id="fig|46224.3.peg.3692"/>
<dbReference type="EMBL" id="CP066701">
    <property type="protein sequence ID" value="QQX26738.1"/>
    <property type="molecule type" value="Genomic_DNA"/>
</dbReference>
<dbReference type="InterPro" id="IPR035907">
    <property type="entry name" value="Hppk_sf"/>
</dbReference>
<evidence type="ECO:0000313" key="10">
    <source>
        <dbReference type="EMBL" id="KYD00900.1"/>
    </source>
</evidence>
<keyword evidence="6 10" id="KW-0418">Kinase</keyword>
<dbReference type="GO" id="GO:0005524">
    <property type="term" value="F:ATP binding"/>
    <property type="evidence" value="ECO:0007669"/>
    <property type="project" value="UniProtKB-KW"/>
</dbReference>
<sequence length="161" mass="18411">MNNIAYISMGSNIGDREKNLKDACALLNENGVDTVAVSSVYETDPVGYTDQGKFLNIVVKVETEFLPEQLLKKCLEIEKELGRIRDIRWGPRTIDLDILLYNNENIETEHLIIPHPRMHERAFVLVPLIEIEPNAQLPNATTPLHQVLDEIPDKEGVRLWR</sequence>
<dbReference type="Gene3D" id="3.30.70.560">
    <property type="entry name" value="7,8-Dihydro-6-hydroxymethylpterin-pyrophosphokinase HPPK"/>
    <property type="match status" value="1"/>
</dbReference>
<dbReference type="NCBIfam" id="TIGR01498">
    <property type="entry name" value="folK"/>
    <property type="match status" value="1"/>
</dbReference>
<evidence type="ECO:0000256" key="5">
    <source>
        <dbReference type="ARBA" id="ARBA00022741"/>
    </source>
</evidence>
<evidence type="ECO:0000256" key="3">
    <source>
        <dbReference type="ARBA" id="ARBA00013253"/>
    </source>
</evidence>
<dbReference type="GO" id="GO:0046654">
    <property type="term" value="P:tetrahydrofolate biosynthetic process"/>
    <property type="evidence" value="ECO:0007669"/>
    <property type="project" value="UniProtKB-UniPathway"/>
</dbReference>
<dbReference type="STRING" id="46224.B4102_3433"/>
<dbReference type="KEGG" id="hspo:JGZ69_08030"/>
<keyword evidence="12" id="KW-1185">Reference proteome</keyword>
<evidence type="ECO:0000256" key="2">
    <source>
        <dbReference type="ARBA" id="ARBA00005051"/>
    </source>
</evidence>
<dbReference type="EC" id="2.7.6.3" evidence="3"/>
<keyword evidence="5" id="KW-0547">Nucleotide-binding</keyword>
<protein>
    <recommendedName>
        <fullName evidence="3">2-amino-4-hydroxy-6-hydroxymethyldihydropteridine diphosphokinase</fullName>
        <ecNumber evidence="3">2.7.6.3</ecNumber>
    </recommendedName>
</protein>
<reference evidence="11 13" key="2">
    <citation type="submission" date="2020-12" db="EMBL/GenBank/DDBJ databases">
        <title>Taxonomic evaluation of the Bacillus sporothermodurans group of bacteria based on whole genome sequences.</title>
        <authorList>
            <person name="Fiedler G."/>
            <person name="Herbstmann A.-D."/>
            <person name="Doll E."/>
            <person name="Wenning M."/>
            <person name="Brinks E."/>
            <person name="Kabisch J."/>
            <person name="Breitenwieser F."/>
            <person name="Lappann M."/>
            <person name="Boehnlein C."/>
            <person name="Franz C."/>
        </authorList>
    </citation>
    <scope>NUCLEOTIDE SEQUENCE [LARGE SCALE GENOMIC DNA]</scope>
    <source>
        <strain evidence="11 13">DSM 10599</strain>
    </source>
</reference>
<organism evidence="10 12">
    <name type="scientific">Heyndrickxia sporothermodurans</name>
    <dbReference type="NCBI Taxonomy" id="46224"/>
    <lineage>
        <taxon>Bacteria</taxon>
        <taxon>Bacillati</taxon>
        <taxon>Bacillota</taxon>
        <taxon>Bacilli</taxon>
        <taxon>Bacillales</taxon>
        <taxon>Bacillaceae</taxon>
        <taxon>Heyndrickxia</taxon>
    </lineage>
</organism>
<evidence type="ECO:0000313" key="13">
    <source>
        <dbReference type="Proteomes" id="UP000595512"/>
    </source>
</evidence>
<evidence type="ECO:0000313" key="12">
    <source>
        <dbReference type="Proteomes" id="UP000075666"/>
    </source>
</evidence>
<comment type="pathway">
    <text evidence="2">Cofactor biosynthesis; tetrahydrofolate biosynthesis; 2-amino-4-hydroxy-6-hydroxymethyl-7,8-dihydropteridine diphosphate from 7,8-dihydroneopterin triphosphate: step 4/4.</text>
</comment>
<accession>A0A150KQ86</accession>
<dbReference type="RefSeq" id="WP_066232878.1">
    <property type="nucleotide sequence ID" value="NZ_CP066701.1"/>
</dbReference>
<keyword evidence="8" id="KW-0289">Folate biosynthesis</keyword>
<proteinExistence type="predicted"/>
<keyword evidence="7" id="KW-0067">ATP-binding</keyword>
<evidence type="ECO:0000256" key="6">
    <source>
        <dbReference type="ARBA" id="ARBA00022777"/>
    </source>
</evidence>
<dbReference type="CDD" id="cd00483">
    <property type="entry name" value="HPPK"/>
    <property type="match status" value="1"/>
</dbReference>
<dbReference type="Proteomes" id="UP000595512">
    <property type="component" value="Chromosome"/>
</dbReference>
<dbReference type="GO" id="GO:0016301">
    <property type="term" value="F:kinase activity"/>
    <property type="evidence" value="ECO:0007669"/>
    <property type="project" value="UniProtKB-KW"/>
</dbReference>